<organism evidence="2 3">
    <name type="scientific">Acorus calamus</name>
    <name type="common">Sweet flag</name>
    <dbReference type="NCBI Taxonomy" id="4465"/>
    <lineage>
        <taxon>Eukaryota</taxon>
        <taxon>Viridiplantae</taxon>
        <taxon>Streptophyta</taxon>
        <taxon>Embryophyta</taxon>
        <taxon>Tracheophyta</taxon>
        <taxon>Spermatophyta</taxon>
        <taxon>Magnoliopsida</taxon>
        <taxon>Liliopsida</taxon>
        <taxon>Acoraceae</taxon>
        <taxon>Acorus</taxon>
    </lineage>
</organism>
<evidence type="ECO:0000313" key="3">
    <source>
        <dbReference type="Proteomes" id="UP001180020"/>
    </source>
</evidence>
<gene>
    <name evidence="2" type="ORF">QJS10_CPA10g01982</name>
</gene>
<comment type="caution">
    <text evidence="2">The sequence shown here is derived from an EMBL/GenBank/DDBJ whole genome shotgun (WGS) entry which is preliminary data.</text>
</comment>
<protein>
    <submittedName>
        <fullName evidence="2">Uncharacterized protein</fullName>
    </submittedName>
</protein>
<sequence length="88" mass="10559">MLKTKQRFPFHDQRSNNGEVGRMERNTRQVHRHVEEIRLRGVIPVERLAQATTVHTVLRANFTGVRIWTDRFAFDLLERQQYDPHRGH</sequence>
<reference evidence="2" key="1">
    <citation type="journal article" date="2023" name="Nat. Commun.">
        <title>Diploid and tetraploid genomes of Acorus and the evolution of monocots.</title>
        <authorList>
            <person name="Ma L."/>
            <person name="Liu K.W."/>
            <person name="Li Z."/>
            <person name="Hsiao Y.Y."/>
            <person name="Qi Y."/>
            <person name="Fu T."/>
            <person name="Tang G.D."/>
            <person name="Zhang D."/>
            <person name="Sun W.H."/>
            <person name="Liu D.K."/>
            <person name="Li Y."/>
            <person name="Chen G.Z."/>
            <person name="Liu X.D."/>
            <person name="Liao X.Y."/>
            <person name="Jiang Y.T."/>
            <person name="Yu X."/>
            <person name="Hao Y."/>
            <person name="Huang J."/>
            <person name="Zhao X.W."/>
            <person name="Ke S."/>
            <person name="Chen Y.Y."/>
            <person name="Wu W.L."/>
            <person name="Hsu J.L."/>
            <person name="Lin Y.F."/>
            <person name="Huang M.D."/>
            <person name="Li C.Y."/>
            <person name="Huang L."/>
            <person name="Wang Z.W."/>
            <person name="Zhao X."/>
            <person name="Zhong W.Y."/>
            <person name="Peng D.H."/>
            <person name="Ahmad S."/>
            <person name="Lan S."/>
            <person name="Zhang J.S."/>
            <person name="Tsai W.C."/>
            <person name="Van de Peer Y."/>
            <person name="Liu Z.J."/>
        </authorList>
    </citation>
    <scope>NUCLEOTIDE SEQUENCE</scope>
    <source>
        <strain evidence="2">CP</strain>
    </source>
</reference>
<evidence type="ECO:0000313" key="2">
    <source>
        <dbReference type="EMBL" id="KAK1305484.1"/>
    </source>
</evidence>
<accession>A0AAV9DXE1</accession>
<name>A0AAV9DXE1_ACOCL</name>
<proteinExistence type="predicted"/>
<evidence type="ECO:0000256" key="1">
    <source>
        <dbReference type="SAM" id="MobiDB-lite"/>
    </source>
</evidence>
<dbReference type="Proteomes" id="UP001180020">
    <property type="component" value="Unassembled WGS sequence"/>
</dbReference>
<dbReference type="AlphaFoldDB" id="A0AAV9DXE1"/>
<dbReference type="EMBL" id="JAUJYO010000010">
    <property type="protein sequence ID" value="KAK1305484.1"/>
    <property type="molecule type" value="Genomic_DNA"/>
</dbReference>
<reference evidence="2" key="2">
    <citation type="submission" date="2023-06" db="EMBL/GenBank/DDBJ databases">
        <authorList>
            <person name="Ma L."/>
            <person name="Liu K.-W."/>
            <person name="Li Z."/>
            <person name="Hsiao Y.-Y."/>
            <person name="Qi Y."/>
            <person name="Fu T."/>
            <person name="Tang G."/>
            <person name="Zhang D."/>
            <person name="Sun W.-H."/>
            <person name="Liu D.-K."/>
            <person name="Li Y."/>
            <person name="Chen G.-Z."/>
            <person name="Liu X.-D."/>
            <person name="Liao X.-Y."/>
            <person name="Jiang Y.-T."/>
            <person name="Yu X."/>
            <person name="Hao Y."/>
            <person name="Huang J."/>
            <person name="Zhao X.-W."/>
            <person name="Ke S."/>
            <person name="Chen Y.-Y."/>
            <person name="Wu W.-L."/>
            <person name="Hsu J.-L."/>
            <person name="Lin Y.-F."/>
            <person name="Huang M.-D."/>
            <person name="Li C.-Y."/>
            <person name="Huang L."/>
            <person name="Wang Z.-W."/>
            <person name="Zhao X."/>
            <person name="Zhong W.-Y."/>
            <person name="Peng D.-H."/>
            <person name="Ahmad S."/>
            <person name="Lan S."/>
            <person name="Zhang J.-S."/>
            <person name="Tsai W.-C."/>
            <person name="Van De Peer Y."/>
            <person name="Liu Z.-J."/>
        </authorList>
    </citation>
    <scope>NUCLEOTIDE SEQUENCE</scope>
    <source>
        <strain evidence="2">CP</strain>
        <tissue evidence="2">Leaves</tissue>
    </source>
</reference>
<keyword evidence="3" id="KW-1185">Reference proteome</keyword>
<feature type="region of interest" description="Disordered" evidence="1">
    <location>
        <begin position="1"/>
        <end position="27"/>
    </location>
</feature>